<dbReference type="EMBL" id="JBBPBN010000023">
    <property type="protein sequence ID" value="KAK9010868.1"/>
    <property type="molecule type" value="Genomic_DNA"/>
</dbReference>
<keyword evidence="7" id="KW-0472">Membrane</keyword>
<evidence type="ECO:0000256" key="5">
    <source>
        <dbReference type="ARBA" id="ARBA00022723"/>
    </source>
</evidence>
<comment type="subcellular location">
    <subcellularLocation>
        <location evidence="2">Membrane</location>
        <topology evidence="2">Single-pass membrane protein</topology>
    </subcellularLocation>
</comment>
<keyword evidence="4" id="KW-0812">Transmembrane</keyword>
<dbReference type="InterPro" id="IPR051103">
    <property type="entry name" value="Plant_metabolite_P450s"/>
</dbReference>
<gene>
    <name evidence="9" type="ORF">V6N11_043735</name>
</gene>
<accession>A0ABR2RDH7</accession>
<keyword evidence="5" id="KW-0479">Metal-binding</keyword>
<evidence type="ECO:0000256" key="8">
    <source>
        <dbReference type="SAM" id="MobiDB-lite"/>
    </source>
</evidence>
<evidence type="ECO:0000256" key="1">
    <source>
        <dbReference type="ARBA" id="ARBA00001971"/>
    </source>
</evidence>
<evidence type="ECO:0000256" key="6">
    <source>
        <dbReference type="ARBA" id="ARBA00022989"/>
    </source>
</evidence>
<evidence type="ECO:0000256" key="3">
    <source>
        <dbReference type="ARBA" id="ARBA00022617"/>
    </source>
</evidence>
<dbReference type="PANTHER" id="PTHR24298">
    <property type="entry name" value="FLAVONOID 3'-MONOOXYGENASE-RELATED"/>
    <property type="match status" value="1"/>
</dbReference>
<proteinExistence type="predicted"/>
<comment type="cofactor">
    <cofactor evidence="1">
        <name>heme</name>
        <dbReference type="ChEBI" id="CHEBI:30413"/>
    </cofactor>
</comment>
<dbReference type="PANTHER" id="PTHR24298:SF800">
    <property type="entry name" value="CYTOCHROME P450 89A2-RELATED"/>
    <property type="match status" value="1"/>
</dbReference>
<keyword evidence="6" id="KW-1133">Transmembrane helix</keyword>
<evidence type="ECO:0000313" key="9">
    <source>
        <dbReference type="EMBL" id="KAK9010868.1"/>
    </source>
</evidence>
<evidence type="ECO:0000313" key="10">
    <source>
        <dbReference type="Proteomes" id="UP001396334"/>
    </source>
</evidence>
<keyword evidence="3" id="KW-0408">Iron</keyword>
<evidence type="ECO:0000256" key="2">
    <source>
        <dbReference type="ARBA" id="ARBA00004167"/>
    </source>
</evidence>
<dbReference type="InterPro" id="IPR036396">
    <property type="entry name" value="Cyt_P450_sf"/>
</dbReference>
<dbReference type="Proteomes" id="UP001396334">
    <property type="component" value="Unassembled WGS sequence"/>
</dbReference>
<protein>
    <submittedName>
        <fullName evidence="9">Uncharacterized protein</fullName>
    </submittedName>
</protein>
<feature type="region of interest" description="Disordered" evidence="8">
    <location>
        <begin position="1"/>
        <end position="20"/>
    </location>
</feature>
<name>A0ABR2RDH7_9ROSI</name>
<feature type="compositionally biased region" description="Pro residues" evidence="8">
    <location>
        <begin position="10"/>
        <end position="19"/>
    </location>
</feature>
<dbReference type="Gene3D" id="1.10.630.10">
    <property type="entry name" value="Cytochrome P450"/>
    <property type="match status" value="1"/>
</dbReference>
<sequence>MASQIIFPTPSNPPTPPPQHTISSAAYGQTWRVLRRNITTQILSLSRIRSYSHARKWVLNILKNRLAVESGIDGEPVRLVDHLRYAMFCLSAIMCFGDKLDEDRIREIDGLERELQSTLVNFNVLNIWLSVTKFNLSYVDSLLELQLPEEKWGLTESEMVSLCSEFLNAKKIVGFEPLEKKIERH</sequence>
<evidence type="ECO:0000256" key="4">
    <source>
        <dbReference type="ARBA" id="ARBA00022692"/>
    </source>
</evidence>
<evidence type="ECO:0000256" key="7">
    <source>
        <dbReference type="ARBA" id="ARBA00023136"/>
    </source>
</evidence>
<organism evidence="9 10">
    <name type="scientific">Hibiscus sabdariffa</name>
    <name type="common">roselle</name>
    <dbReference type="NCBI Taxonomy" id="183260"/>
    <lineage>
        <taxon>Eukaryota</taxon>
        <taxon>Viridiplantae</taxon>
        <taxon>Streptophyta</taxon>
        <taxon>Embryophyta</taxon>
        <taxon>Tracheophyta</taxon>
        <taxon>Spermatophyta</taxon>
        <taxon>Magnoliopsida</taxon>
        <taxon>eudicotyledons</taxon>
        <taxon>Gunneridae</taxon>
        <taxon>Pentapetalae</taxon>
        <taxon>rosids</taxon>
        <taxon>malvids</taxon>
        <taxon>Malvales</taxon>
        <taxon>Malvaceae</taxon>
        <taxon>Malvoideae</taxon>
        <taxon>Hibiscus</taxon>
    </lineage>
</organism>
<reference evidence="9 10" key="1">
    <citation type="journal article" date="2024" name="G3 (Bethesda)">
        <title>Genome assembly of Hibiscus sabdariffa L. provides insights into metabolisms of medicinal natural products.</title>
        <authorList>
            <person name="Kim T."/>
        </authorList>
    </citation>
    <scope>NUCLEOTIDE SEQUENCE [LARGE SCALE GENOMIC DNA]</scope>
    <source>
        <strain evidence="9">TK-2024</strain>
        <tissue evidence="9">Old leaves</tissue>
    </source>
</reference>
<keyword evidence="10" id="KW-1185">Reference proteome</keyword>
<comment type="caution">
    <text evidence="9">The sequence shown here is derived from an EMBL/GenBank/DDBJ whole genome shotgun (WGS) entry which is preliminary data.</text>
</comment>
<dbReference type="SUPFAM" id="SSF48264">
    <property type="entry name" value="Cytochrome P450"/>
    <property type="match status" value="1"/>
</dbReference>
<keyword evidence="3" id="KW-0349">Heme</keyword>